<feature type="compositionally biased region" description="Polar residues" evidence="1">
    <location>
        <begin position="58"/>
        <end position="69"/>
    </location>
</feature>
<dbReference type="Proteomes" id="UP000579812">
    <property type="component" value="Unassembled WGS sequence"/>
</dbReference>
<feature type="region of interest" description="Disordered" evidence="1">
    <location>
        <begin position="52"/>
        <end position="78"/>
    </location>
</feature>
<comment type="caution">
    <text evidence="2">The sequence shown here is derived from an EMBL/GenBank/DDBJ whole genome shotgun (WGS) entry which is preliminary data.</text>
</comment>
<name>A0A7J6BK70_9TELE</name>
<proteinExistence type="predicted"/>
<sequence length="104" mass="11289">MQIESFKLNFRENARSRTDHGADIITWPVLGDSPVHPHLLRSSVSLNDSLATAGLPRSHTTPALLSSQEQGGGVGSLTGLRTEAVQTTVIRMCLSRRRLAKVTL</sequence>
<keyword evidence="3" id="KW-1185">Reference proteome</keyword>
<protein>
    <submittedName>
        <fullName evidence="2">Uncharacterized protein</fullName>
    </submittedName>
</protein>
<gene>
    <name evidence="2" type="ORF">G5714_023123</name>
</gene>
<evidence type="ECO:0000313" key="3">
    <source>
        <dbReference type="Proteomes" id="UP000579812"/>
    </source>
</evidence>
<evidence type="ECO:0000256" key="1">
    <source>
        <dbReference type="SAM" id="MobiDB-lite"/>
    </source>
</evidence>
<dbReference type="AlphaFoldDB" id="A0A7J6BK70"/>
<accession>A0A7J6BK70</accession>
<dbReference type="EMBL" id="JAAMOB010000024">
    <property type="protein sequence ID" value="KAF4095520.1"/>
    <property type="molecule type" value="Genomic_DNA"/>
</dbReference>
<organism evidence="2 3">
    <name type="scientific">Onychostoma macrolepis</name>
    <dbReference type="NCBI Taxonomy" id="369639"/>
    <lineage>
        <taxon>Eukaryota</taxon>
        <taxon>Metazoa</taxon>
        <taxon>Chordata</taxon>
        <taxon>Craniata</taxon>
        <taxon>Vertebrata</taxon>
        <taxon>Euteleostomi</taxon>
        <taxon>Actinopterygii</taxon>
        <taxon>Neopterygii</taxon>
        <taxon>Teleostei</taxon>
        <taxon>Ostariophysi</taxon>
        <taxon>Cypriniformes</taxon>
        <taxon>Cyprinidae</taxon>
        <taxon>Acrossocheilinae</taxon>
        <taxon>Onychostoma</taxon>
    </lineage>
</organism>
<reference evidence="2 3" key="1">
    <citation type="submission" date="2020-04" db="EMBL/GenBank/DDBJ databases">
        <title>Chromosome-level genome assembly of a cyprinid fish Onychostoma macrolepis by integration of Nanopore Sequencing, Bionano and Hi-C technology.</title>
        <authorList>
            <person name="Wang D."/>
        </authorList>
    </citation>
    <scope>NUCLEOTIDE SEQUENCE [LARGE SCALE GENOMIC DNA]</scope>
    <source>
        <strain evidence="2">SWU-2019</strain>
        <tissue evidence="2">Muscle</tissue>
    </source>
</reference>
<evidence type="ECO:0000313" key="2">
    <source>
        <dbReference type="EMBL" id="KAF4095520.1"/>
    </source>
</evidence>